<evidence type="ECO:0000313" key="2">
    <source>
        <dbReference type="WBParaSite" id="nRc.2.0.1.t47923-RA"/>
    </source>
</evidence>
<evidence type="ECO:0000313" key="1">
    <source>
        <dbReference type="Proteomes" id="UP000887565"/>
    </source>
</evidence>
<protein>
    <submittedName>
        <fullName evidence="2">Uncharacterized protein</fullName>
    </submittedName>
</protein>
<name>A0A915LC49_ROMCU</name>
<sequence length="211" mass="23806">MQISDFIDAFKKLIEELNYAGFVAIVNILRYDFLLYNTSNTVGNLREKLTELNLNNSCVKIYAIKLRESIGEKVEQILSLNLLLDGRLLPSEIYFHEASESELRKCESTETDYQFQVTMNGSLDDPTLFLRRYIVIDRSRVLAALHPIPKALLVPRLLDRAIDHGLLLAPSVVEINQSSSISCSFSSTDDNFLALCRMTTEPLSDADAAIQ</sequence>
<dbReference type="AlphaFoldDB" id="A0A915LC49"/>
<reference evidence="2" key="1">
    <citation type="submission" date="2022-11" db="UniProtKB">
        <authorList>
            <consortium name="WormBaseParasite"/>
        </authorList>
    </citation>
    <scope>IDENTIFICATION</scope>
</reference>
<dbReference type="WBParaSite" id="nRc.2.0.1.t47923-RA">
    <property type="protein sequence ID" value="nRc.2.0.1.t47923-RA"/>
    <property type="gene ID" value="nRc.2.0.1.g47923"/>
</dbReference>
<keyword evidence="1" id="KW-1185">Reference proteome</keyword>
<proteinExistence type="predicted"/>
<organism evidence="1 2">
    <name type="scientific">Romanomermis culicivorax</name>
    <name type="common">Nematode worm</name>
    <dbReference type="NCBI Taxonomy" id="13658"/>
    <lineage>
        <taxon>Eukaryota</taxon>
        <taxon>Metazoa</taxon>
        <taxon>Ecdysozoa</taxon>
        <taxon>Nematoda</taxon>
        <taxon>Enoplea</taxon>
        <taxon>Dorylaimia</taxon>
        <taxon>Mermithida</taxon>
        <taxon>Mermithoidea</taxon>
        <taxon>Mermithidae</taxon>
        <taxon>Romanomermis</taxon>
    </lineage>
</organism>
<accession>A0A915LC49</accession>
<dbReference type="Proteomes" id="UP000887565">
    <property type="component" value="Unplaced"/>
</dbReference>